<dbReference type="SUPFAM" id="SSF56014">
    <property type="entry name" value="Nitrite and sulphite reductase 4Fe-4S domain-like"/>
    <property type="match status" value="1"/>
</dbReference>
<comment type="similarity">
    <text evidence="7">Belongs to the IspG family.</text>
</comment>
<dbReference type="EC" id="1.17.7.3" evidence="7"/>
<evidence type="ECO:0000256" key="6">
    <source>
        <dbReference type="ARBA" id="ARBA00023229"/>
    </source>
</evidence>
<dbReference type="HAMAP" id="MF_00159">
    <property type="entry name" value="IspG"/>
    <property type="match status" value="1"/>
</dbReference>
<comment type="catalytic activity">
    <reaction evidence="7">
        <text>(2E)-4-hydroxy-3-methylbut-2-enyl diphosphate + oxidized [flavodoxin] + H2O + 2 H(+) = 2-C-methyl-D-erythritol 2,4-cyclic diphosphate + reduced [flavodoxin]</text>
        <dbReference type="Rhea" id="RHEA:43604"/>
        <dbReference type="Rhea" id="RHEA-COMP:10622"/>
        <dbReference type="Rhea" id="RHEA-COMP:10623"/>
        <dbReference type="ChEBI" id="CHEBI:15377"/>
        <dbReference type="ChEBI" id="CHEBI:15378"/>
        <dbReference type="ChEBI" id="CHEBI:57618"/>
        <dbReference type="ChEBI" id="CHEBI:58210"/>
        <dbReference type="ChEBI" id="CHEBI:58483"/>
        <dbReference type="ChEBI" id="CHEBI:128753"/>
        <dbReference type="EC" id="1.17.7.3"/>
    </reaction>
</comment>
<organism evidence="10 11">
    <name type="scientific">Sharpea porci</name>
    <dbReference type="NCBI Taxonomy" id="2652286"/>
    <lineage>
        <taxon>Bacteria</taxon>
        <taxon>Bacillati</taxon>
        <taxon>Bacillota</taxon>
        <taxon>Erysipelotrichia</taxon>
        <taxon>Erysipelotrichales</taxon>
        <taxon>Coprobacillaceae</taxon>
        <taxon>Sharpea</taxon>
    </lineage>
</organism>
<sequence>MLRNETRSVHVGDLTIGGNDHVVIQSMCNTKTKNVEATVKQILELEEAGCELIRVAIFDQEDALAIREIKKKVHIPMVADIHFDYRLALTAIASGIDKIRINPGNIGSIEHTRAVVEACKEKHIPIRIGVNGGSLEREILKKYGKPTPEGMVESAMNHVKILEDLDFHDIVISLKSSNTLLTIKAYELASKTFPYPLHIGVTEAGTALGGTIKSAFGLGTLLYEGIGNTIRVSLSDDPVKEIQVAKVLLKEEGLLGGVPTLVSCPTCGRIQYNMLPVANELEPWLQANVHEDITVAIMGCAVNGPGEARNADIGIAGGVGEGLLIKGGEIVRKIPEDQLVSELKKEILKLVEEKKQNKK</sequence>
<dbReference type="GO" id="GO:0051539">
    <property type="term" value="F:4 iron, 4 sulfur cluster binding"/>
    <property type="evidence" value="ECO:0007669"/>
    <property type="project" value="UniProtKB-UniRule"/>
</dbReference>
<dbReference type="Proteomes" id="UP000442619">
    <property type="component" value="Unassembled WGS sequence"/>
</dbReference>
<dbReference type="InterPro" id="IPR058579">
    <property type="entry name" value="IspG_C"/>
</dbReference>
<feature type="binding site" evidence="7">
    <location>
        <position position="300"/>
    </location>
    <ligand>
        <name>[4Fe-4S] cluster</name>
        <dbReference type="ChEBI" id="CHEBI:49883"/>
    </ligand>
</feature>
<evidence type="ECO:0000313" key="11">
    <source>
        <dbReference type="Proteomes" id="UP000442619"/>
    </source>
</evidence>
<evidence type="ECO:0000256" key="3">
    <source>
        <dbReference type="ARBA" id="ARBA00023002"/>
    </source>
</evidence>
<dbReference type="GO" id="GO:0019288">
    <property type="term" value="P:isopentenyl diphosphate biosynthetic process, methylerythritol 4-phosphate pathway"/>
    <property type="evidence" value="ECO:0007669"/>
    <property type="project" value="UniProtKB-UniRule"/>
</dbReference>
<dbReference type="PANTHER" id="PTHR30454">
    <property type="entry name" value="4-HYDROXY-3-METHYLBUT-2-EN-1-YL DIPHOSPHATE SYNTHASE"/>
    <property type="match status" value="1"/>
</dbReference>
<dbReference type="GO" id="GO:0046429">
    <property type="term" value="F:4-hydroxy-3-methylbut-2-en-1-yl diphosphate synthase activity (ferredoxin)"/>
    <property type="evidence" value="ECO:0007669"/>
    <property type="project" value="UniProtKB-UniRule"/>
</dbReference>
<dbReference type="NCBIfam" id="NF001540">
    <property type="entry name" value="PRK00366.1"/>
    <property type="match status" value="1"/>
</dbReference>
<proteinExistence type="inferred from homology"/>
<evidence type="ECO:0000256" key="1">
    <source>
        <dbReference type="ARBA" id="ARBA00022485"/>
    </source>
</evidence>
<feature type="domain" description="IspG TIM-barrel" evidence="8">
    <location>
        <begin position="6"/>
        <end position="246"/>
    </location>
</feature>
<dbReference type="GO" id="GO:0016114">
    <property type="term" value="P:terpenoid biosynthetic process"/>
    <property type="evidence" value="ECO:0007669"/>
    <property type="project" value="InterPro"/>
</dbReference>
<evidence type="ECO:0000259" key="8">
    <source>
        <dbReference type="Pfam" id="PF04551"/>
    </source>
</evidence>
<name>A0A844FUT4_9FIRM</name>
<dbReference type="NCBIfam" id="TIGR00612">
    <property type="entry name" value="ispG_gcpE"/>
    <property type="match status" value="1"/>
</dbReference>
<dbReference type="AlphaFoldDB" id="A0A844FUT4"/>
<dbReference type="Gene3D" id="3.20.20.20">
    <property type="entry name" value="Dihydropteroate synthase-like"/>
    <property type="match status" value="1"/>
</dbReference>
<comment type="pathway">
    <text evidence="7">Isoprenoid biosynthesis; isopentenyl diphosphate biosynthesis via DXP pathway; isopentenyl diphosphate from 1-deoxy-D-xylulose 5-phosphate: step 5/6.</text>
</comment>
<feature type="binding site" evidence="7">
    <location>
        <position position="307"/>
    </location>
    <ligand>
        <name>[4Fe-4S] cluster</name>
        <dbReference type="ChEBI" id="CHEBI:49883"/>
    </ligand>
</feature>
<feature type="binding site" evidence="7">
    <location>
        <position position="267"/>
    </location>
    <ligand>
        <name>[4Fe-4S] cluster</name>
        <dbReference type="ChEBI" id="CHEBI:49883"/>
    </ligand>
</feature>
<dbReference type="InterPro" id="IPR004588">
    <property type="entry name" value="IspG_bac-typ"/>
</dbReference>
<evidence type="ECO:0000256" key="4">
    <source>
        <dbReference type="ARBA" id="ARBA00023004"/>
    </source>
</evidence>
<protein>
    <recommendedName>
        <fullName evidence="7">4-hydroxy-3-methylbut-2-en-1-yl diphosphate synthase (flavodoxin)</fullName>
        <ecNumber evidence="7">1.17.7.3</ecNumber>
    </recommendedName>
    <alternativeName>
        <fullName evidence="7">1-hydroxy-2-methyl-2-(E)-butenyl 4-diphosphate synthase</fullName>
    </alternativeName>
</protein>
<dbReference type="InterPro" id="IPR011005">
    <property type="entry name" value="Dihydropteroate_synth-like_sf"/>
</dbReference>
<feature type="binding site" evidence="7">
    <location>
        <position position="264"/>
    </location>
    <ligand>
        <name>[4Fe-4S] cluster</name>
        <dbReference type="ChEBI" id="CHEBI:49883"/>
    </ligand>
</feature>
<evidence type="ECO:0000256" key="5">
    <source>
        <dbReference type="ARBA" id="ARBA00023014"/>
    </source>
</evidence>
<dbReference type="PIRSF" id="PIRSF004640">
    <property type="entry name" value="IspG"/>
    <property type="match status" value="1"/>
</dbReference>
<dbReference type="Pfam" id="PF04551">
    <property type="entry name" value="GcpE"/>
    <property type="match status" value="1"/>
</dbReference>
<dbReference type="GO" id="GO:0005506">
    <property type="term" value="F:iron ion binding"/>
    <property type="evidence" value="ECO:0007669"/>
    <property type="project" value="InterPro"/>
</dbReference>
<evidence type="ECO:0000256" key="2">
    <source>
        <dbReference type="ARBA" id="ARBA00022723"/>
    </source>
</evidence>
<keyword evidence="1 7" id="KW-0004">4Fe-4S</keyword>
<dbReference type="InterPro" id="IPR058578">
    <property type="entry name" value="IspG_TIM"/>
</dbReference>
<dbReference type="EMBL" id="VUNM01000017">
    <property type="protein sequence ID" value="MST89474.1"/>
    <property type="molecule type" value="Genomic_DNA"/>
</dbReference>
<keyword evidence="2 7" id="KW-0479">Metal-binding</keyword>
<dbReference type="InterPro" id="IPR016425">
    <property type="entry name" value="IspG_bac"/>
</dbReference>
<keyword evidence="4 7" id="KW-0408">Iron</keyword>
<keyword evidence="6 7" id="KW-0414">Isoprene biosynthesis</keyword>
<accession>A0A844FUT4</accession>
<reference evidence="10 11" key="1">
    <citation type="submission" date="2019-08" db="EMBL/GenBank/DDBJ databases">
        <title>In-depth cultivation of the pig gut microbiome towards novel bacterial diversity and tailored functional studies.</title>
        <authorList>
            <person name="Wylensek D."/>
            <person name="Hitch T.C.A."/>
            <person name="Clavel T."/>
        </authorList>
    </citation>
    <scope>NUCLEOTIDE SEQUENCE [LARGE SCALE GENOMIC DNA]</scope>
    <source>
        <strain evidence="10 11">CA-Schmier-601-WT-3</strain>
    </source>
</reference>
<evidence type="ECO:0000313" key="10">
    <source>
        <dbReference type="EMBL" id="MST89474.1"/>
    </source>
</evidence>
<comment type="caution">
    <text evidence="10">The sequence shown here is derived from an EMBL/GenBank/DDBJ whole genome shotgun (WGS) entry which is preliminary data.</text>
</comment>
<comment type="function">
    <text evidence="7">Converts 2C-methyl-D-erythritol 2,4-cyclodiphosphate (ME-2,4cPP) into 1-hydroxy-2-methyl-2-(E)-butenyl 4-diphosphate.</text>
</comment>
<keyword evidence="3 7" id="KW-0560">Oxidoreductase</keyword>
<gene>
    <name evidence="7 10" type="primary">ispG</name>
    <name evidence="10" type="synonym">gcpE</name>
    <name evidence="10" type="ORF">FYJ79_07805</name>
</gene>
<dbReference type="UniPathway" id="UPA00056">
    <property type="reaction ID" value="UER00096"/>
</dbReference>
<comment type="cofactor">
    <cofactor evidence="7">
        <name>[4Fe-4S] cluster</name>
        <dbReference type="ChEBI" id="CHEBI:49883"/>
    </cofactor>
    <text evidence="7">Binds 1 [4Fe-4S] cluster.</text>
</comment>
<keyword evidence="5 7" id="KW-0411">Iron-sulfur</keyword>
<dbReference type="FunFam" id="3.20.20.20:FF:000001">
    <property type="entry name" value="4-hydroxy-3-methylbut-2-en-1-yl diphosphate synthase (flavodoxin)"/>
    <property type="match status" value="1"/>
</dbReference>
<dbReference type="GO" id="GO:0141197">
    <property type="term" value="F:4-hydroxy-3-methylbut-2-enyl-diphosphate synthase activity (flavodoxin)"/>
    <property type="evidence" value="ECO:0007669"/>
    <property type="project" value="UniProtKB-EC"/>
</dbReference>
<dbReference type="PANTHER" id="PTHR30454:SF0">
    <property type="entry name" value="4-HYDROXY-3-METHYLBUT-2-EN-1-YL DIPHOSPHATE SYNTHASE (FERREDOXIN), CHLOROPLASTIC"/>
    <property type="match status" value="1"/>
</dbReference>
<dbReference type="Gene3D" id="3.30.413.10">
    <property type="entry name" value="Sulfite Reductase Hemoprotein, domain 1"/>
    <property type="match status" value="1"/>
</dbReference>
<dbReference type="SUPFAM" id="SSF51717">
    <property type="entry name" value="Dihydropteroate synthetase-like"/>
    <property type="match status" value="1"/>
</dbReference>
<evidence type="ECO:0000256" key="7">
    <source>
        <dbReference type="HAMAP-Rule" id="MF_00159"/>
    </source>
</evidence>
<dbReference type="Pfam" id="PF26540">
    <property type="entry name" value="GcpE_C"/>
    <property type="match status" value="1"/>
</dbReference>
<keyword evidence="11" id="KW-1185">Reference proteome</keyword>
<evidence type="ECO:0000259" key="9">
    <source>
        <dbReference type="Pfam" id="PF26540"/>
    </source>
</evidence>
<dbReference type="InterPro" id="IPR045854">
    <property type="entry name" value="NO2/SO3_Rdtase_4Fe4S_sf"/>
</dbReference>
<feature type="domain" description="IspG C-terminal" evidence="9">
    <location>
        <begin position="261"/>
        <end position="347"/>
    </location>
</feature>
<dbReference type="RefSeq" id="WP_154516474.1">
    <property type="nucleotide sequence ID" value="NZ_JAXFJJ010000026.1"/>
</dbReference>